<dbReference type="EC" id="3.4.25.1" evidence="4"/>
<evidence type="ECO:0000259" key="17">
    <source>
        <dbReference type="Pfam" id="PF12465"/>
    </source>
</evidence>
<dbReference type="InterPro" id="IPR024689">
    <property type="entry name" value="Proteasome_bsu_C"/>
</dbReference>
<feature type="transmembrane region" description="Helical" evidence="16">
    <location>
        <begin position="389"/>
        <end position="407"/>
    </location>
</feature>
<keyword evidence="5" id="KW-0963">Cytoplasm</keyword>
<dbReference type="Pfam" id="PF00227">
    <property type="entry name" value="Proteasome"/>
    <property type="match status" value="1"/>
</dbReference>
<keyword evidence="10" id="KW-0647">Proteasome</keyword>
<dbReference type="OrthoDB" id="429533at2759"/>
<dbReference type="PROSITE" id="PS51476">
    <property type="entry name" value="PROTEASOME_BETA_2"/>
    <property type="match status" value="1"/>
</dbReference>
<dbReference type="InterPro" id="IPR029055">
    <property type="entry name" value="Ntn_hydrolases_N"/>
</dbReference>
<dbReference type="GO" id="GO:0005634">
    <property type="term" value="C:nucleus"/>
    <property type="evidence" value="ECO:0007669"/>
    <property type="project" value="UniProtKB-SubCell"/>
</dbReference>
<keyword evidence="7 16" id="KW-0812">Transmembrane</keyword>
<dbReference type="Pfam" id="PF12465">
    <property type="entry name" value="Pr_beta_C"/>
    <property type="match status" value="1"/>
</dbReference>
<dbReference type="GO" id="GO:0016020">
    <property type="term" value="C:membrane"/>
    <property type="evidence" value="ECO:0007669"/>
    <property type="project" value="UniProtKB-SubCell"/>
</dbReference>
<dbReference type="SUPFAM" id="SSF56235">
    <property type="entry name" value="N-terminal nucleophile aminohydrolases (Ntn hydrolases)"/>
    <property type="match status" value="1"/>
</dbReference>
<accession>A0A8S9Y4Y0</accession>
<protein>
    <recommendedName>
        <fullName evidence="4">proteasome endopeptidase complex</fullName>
        <ecNumber evidence="4">3.4.25.1</ecNumber>
    </recommendedName>
</protein>
<sequence length="592" mass="63311">MAGVYAIERRQSGFNFENCKRNLQLVEKGFAVPKAQKTGTTIVGALFAGGVVLGADTRATEGPIVADKNCDKIHYLAKNMYCCGAGTAADTVMVTGMISSQLELHRMMTKRTVPVVTASRMLKQLLFRYQGHIGAALVLGGYDLNGPHLYSIHPHGSTDKLPYVTMGSGSLAAMSVLEAKWRPNLSEEEAKQLVRDAVAGGVFNDLGSGSHVDLCVIKKDKIDYLRPYDIANVKGQKQGKYLYRRGTTGTLTTKVIPLVVESTEPKITMQAARLCSYWAAAAPSVRNSVLTAKPALLRCAPVKPQSVISRNFSQESRFARRRRVIDLRPEAKEPSSIPFDIGKAALAGGAVFGVGALCYYGLGFSNKPGALEQSVIWPEYVKQRVRDTYMYFGASLGVTAAAASAAFRSPQIMRLVSAGGFVGIAATMAALIGTAGLAAPQCNSWRGNRTQSASWEDPLLIRAAWYTGGVIGGLSAVACCAPSDKFLYMAGPLAMGMGVVVVSSIGSAFLPPTAGLLGAGLYSISLYGGLLVMSGMVLYDTQRIIRAAETHYDTKERPFDPINMSIGIYLDTINIFVRIATLLAGGGSNKRR</sequence>
<keyword evidence="13" id="KW-0539">Nucleus</keyword>
<evidence type="ECO:0000256" key="6">
    <source>
        <dbReference type="ARBA" id="ARBA00022670"/>
    </source>
</evidence>
<keyword evidence="9" id="KW-0378">Hydrolase</keyword>
<dbReference type="FunFam" id="3.60.20.10:FF:000005">
    <property type="entry name" value="Proteasome subunit beta type-2"/>
    <property type="match status" value="1"/>
</dbReference>
<comment type="catalytic activity">
    <reaction evidence="1">
        <text>Cleavage of peptide bonds with very broad specificity.</text>
        <dbReference type="EC" id="3.4.25.1"/>
    </reaction>
</comment>
<keyword evidence="19" id="KW-1185">Reference proteome</keyword>
<comment type="caution">
    <text evidence="18">The sequence shown here is derived from an EMBL/GenBank/DDBJ whole genome shotgun (WGS) entry which is preliminary data.</text>
</comment>
<dbReference type="InterPro" id="IPR023333">
    <property type="entry name" value="Proteasome_suB-type"/>
</dbReference>
<evidence type="ECO:0000256" key="3">
    <source>
        <dbReference type="ARBA" id="ARBA00004141"/>
    </source>
</evidence>
<feature type="transmembrane region" description="Helical" evidence="16">
    <location>
        <begin position="486"/>
        <end position="510"/>
    </location>
</feature>
<evidence type="ECO:0000313" key="18">
    <source>
        <dbReference type="EMBL" id="KAF6215396.1"/>
    </source>
</evidence>
<evidence type="ECO:0000256" key="9">
    <source>
        <dbReference type="ARBA" id="ARBA00022801"/>
    </source>
</evidence>
<evidence type="ECO:0000256" key="11">
    <source>
        <dbReference type="ARBA" id="ARBA00022989"/>
    </source>
</evidence>
<evidence type="ECO:0000256" key="10">
    <source>
        <dbReference type="ARBA" id="ARBA00022942"/>
    </source>
</evidence>
<dbReference type="InterPro" id="IPR006214">
    <property type="entry name" value="Bax_inhibitor_1-related"/>
</dbReference>
<evidence type="ECO:0000256" key="7">
    <source>
        <dbReference type="ARBA" id="ARBA00022692"/>
    </source>
</evidence>
<dbReference type="PANTHER" id="PTHR32194">
    <property type="entry name" value="METALLOPROTEASE TLDD"/>
    <property type="match status" value="1"/>
</dbReference>
<keyword evidence="6" id="KW-0645">Protease</keyword>
<dbReference type="Gene3D" id="3.60.20.10">
    <property type="entry name" value="Glutamine Phosphoribosylpyrophosphate, subunit 1, domain 1"/>
    <property type="match status" value="1"/>
</dbReference>
<dbReference type="PANTHER" id="PTHR32194:SF4">
    <property type="entry name" value="PROTEASOME SUBUNIT BETA TYPE-7"/>
    <property type="match status" value="1"/>
</dbReference>
<keyword evidence="8" id="KW-0888">Threonine protease</keyword>
<feature type="domain" description="Proteasome beta subunit C-terminal" evidence="17">
    <location>
        <begin position="231"/>
        <end position="263"/>
    </location>
</feature>
<evidence type="ECO:0000256" key="14">
    <source>
        <dbReference type="ARBA" id="ARBA00026071"/>
    </source>
</evidence>
<evidence type="ECO:0000256" key="2">
    <source>
        <dbReference type="ARBA" id="ARBA00004123"/>
    </source>
</evidence>
<evidence type="ECO:0000256" key="12">
    <source>
        <dbReference type="ARBA" id="ARBA00023136"/>
    </source>
</evidence>
<feature type="transmembrane region" description="Helical" evidence="16">
    <location>
        <begin position="459"/>
        <end position="479"/>
    </location>
</feature>
<evidence type="ECO:0000256" key="13">
    <source>
        <dbReference type="ARBA" id="ARBA00023242"/>
    </source>
</evidence>
<dbReference type="GO" id="GO:0051603">
    <property type="term" value="P:proteolysis involved in protein catabolic process"/>
    <property type="evidence" value="ECO:0007669"/>
    <property type="project" value="InterPro"/>
</dbReference>
<keyword evidence="11 16" id="KW-1133">Transmembrane helix</keyword>
<dbReference type="Pfam" id="PF01027">
    <property type="entry name" value="Bax1-I"/>
    <property type="match status" value="1"/>
</dbReference>
<dbReference type="InterPro" id="IPR000243">
    <property type="entry name" value="Pept_T1A_subB"/>
</dbReference>
<reference evidence="18" key="1">
    <citation type="journal article" date="2021" name="Mol. Ecol. Resour.">
        <title>Apolygus lucorum genome provides insights into omnivorousness and mesophyll feeding.</title>
        <authorList>
            <person name="Liu Y."/>
            <person name="Liu H."/>
            <person name="Wang H."/>
            <person name="Huang T."/>
            <person name="Liu B."/>
            <person name="Yang B."/>
            <person name="Yin L."/>
            <person name="Li B."/>
            <person name="Zhang Y."/>
            <person name="Zhang S."/>
            <person name="Jiang F."/>
            <person name="Zhang X."/>
            <person name="Ren Y."/>
            <person name="Wang B."/>
            <person name="Wang S."/>
            <person name="Lu Y."/>
            <person name="Wu K."/>
            <person name="Fan W."/>
            <person name="Wang G."/>
        </authorList>
    </citation>
    <scope>NUCLEOTIDE SEQUENCE</scope>
    <source>
        <strain evidence="18">12Hb</strain>
    </source>
</reference>
<proteinExistence type="predicted"/>
<dbReference type="GO" id="GO:0005737">
    <property type="term" value="C:cytoplasm"/>
    <property type="evidence" value="ECO:0007669"/>
    <property type="project" value="TreeGrafter"/>
</dbReference>
<dbReference type="CDD" id="cd03763">
    <property type="entry name" value="proteasome_beta_type_7"/>
    <property type="match status" value="1"/>
</dbReference>
<dbReference type="AlphaFoldDB" id="A0A8S9Y4Y0"/>
<evidence type="ECO:0000256" key="8">
    <source>
        <dbReference type="ARBA" id="ARBA00022698"/>
    </source>
</evidence>
<comment type="subunit">
    <text evidence="14">The 26S proteasome consists of a 20S proteasome core and two 19S regulatory subunits. The 20S proteasome core is composed of 28 subunits that are arranged in four stacked rings, resulting in a barrel-shaped structure. The two end rings are each formed by seven alpha subunits, and the two central rings are each formed by seven beta subunits. The catalytic chamber with the active sites is on the inside of the barrel.</text>
</comment>
<evidence type="ECO:0000256" key="16">
    <source>
        <dbReference type="SAM" id="Phobius"/>
    </source>
</evidence>
<name>A0A8S9Y4Y0_APOLU</name>
<feature type="transmembrane region" description="Helical" evidence="16">
    <location>
        <begin position="419"/>
        <end position="439"/>
    </location>
</feature>
<dbReference type="InterPro" id="IPR001353">
    <property type="entry name" value="Proteasome_sua/b"/>
</dbReference>
<feature type="transmembrane region" description="Helical" evidence="16">
    <location>
        <begin position="344"/>
        <end position="362"/>
    </location>
</feature>
<organism evidence="18 19">
    <name type="scientific">Apolygus lucorum</name>
    <name type="common">Small green plant bug</name>
    <name type="synonym">Lygocoris lucorum</name>
    <dbReference type="NCBI Taxonomy" id="248454"/>
    <lineage>
        <taxon>Eukaryota</taxon>
        <taxon>Metazoa</taxon>
        <taxon>Ecdysozoa</taxon>
        <taxon>Arthropoda</taxon>
        <taxon>Hexapoda</taxon>
        <taxon>Insecta</taxon>
        <taxon>Pterygota</taxon>
        <taxon>Neoptera</taxon>
        <taxon>Paraneoptera</taxon>
        <taxon>Hemiptera</taxon>
        <taxon>Heteroptera</taxon>
        <taxon>Panheteroptera</taxon>
        <taxon>Cimicomorpha</taxon>
        <taxon>Miridae</taxon>
        <taxon>Mirini</taxon>
        <taxon>Apolygus</taxon>
    </lineage>
</organism>
<dbReference type="GO" id="GO:0004298">
    <property type="term" value="F:threonine-type endopeptidase activity"/>
    <property type="evidence" value="ECO:0007669"/>
    <property type="project" value="UniProtKB-KW"/>
</dbReference>
<evidence type="ECO:0000256" key="4">
    <source>
        <dbReference type="ARBA" id="ARBA00012039"/>
    </source>
</evidence>
<evidence type="ECO:0000256" key="5">
    <source>
        <dbReference type="ARBA" id="ARBA00022490"/>
    </source>
</evidence>
<keyword evidence="12 16" id="KW-0472">Membrane</keyword>
<dbReference type="PRINTS" id="PR00141">
    <property type="entry name" value="PROTEASOME"/>
</dbReference>
<dbReference type="Proteomes" id="UP000466442">
    <property type="component" value="Unassembled WGS sequence"/>
</dbReference>
<evidence type="ECO:0000313" key="19">
    <source>
        <dbReference type="Proteomes" id="UP000466442"/>
    </source>
</evidence>
<feature type="transmembrane region" description="Helical" evidence="16">
    <location>
        <begin position="516"/>
        <end position="539"/>
    </location>
</feature>
<evidence type="ECO:0000256" key="15">
    <source>
        <dbReference type="PIRSR" id="PIRSR600243-1"/>
    </source>
</evidence>
<gene>
    <name evidence="18" type="ORF">GE061_010148</name>
</gene>
<dbReference type="GO" id="GO:0005839">
    <property type="term" value="C:proteasome core complex"/>
    <property type="evidence" value="ECO:0007669"/>
    <property type="project" value="InterPro"/>
</dbReference>
<evidence type="ECO:0000256" key="1">
    <source>
        <dbReference type="ARBA" id="ARBA00001198"/>
    </source>
</evidence>
<feature type="active site" description="Nucleophile" evidence="15">
    <location>
        <position position="40"/>
    </location>
</feature>
<comment type="subcellular location">
    <subcellularLocation>
        <location evidence="3">Membrane</location>
        <topology evidence="3">Multi-pass membrane protein</topology>
    </subcellularLocation>
    <subcellularLocation>
        <location evidence="2">Nucleus</location>
    </subcellularLocation>
</comment>
<dbReference type="EMBL" id="WIXP02000002">
    <property type="protein sequence ID" value="KAF6215396.1"/>
    <property type="molecule type" value="Genomic_DNA"/>
</dbReference>